<dbReference type="InterPro" id="IPR013099">
    <property type="entry name" value="K_chnl_dom"/>
</dbReference>
<name>A0ABP7CTF6_9MICO</name>
<keyword evidence="2" id="KW-0812">Transmembrane</keyword>
<feature type="transmembrane region" description="Helical" evidence="2">
    <location>
        <begin position="178"/>
        <end position="198"/>
    </location>
</feature>
<proteinExistence type="predicted"/>
<keyword evidence="2" id="KW-1133">Transmembrane helix</keyword>
<feature type="transmembrane region" description="Helical" evidence="2">
    <location>
        <begin position="137"/>
        <end position="158"/>
    </location>
</feature>
<feature type="compositionally biased region" description="Basic and acidic residues" evidence="1">
    <location>
        <begin position="275"/>
        <end position="284"/>
    </location>
</feature>
<evidence type="ECO:0000256" key="1">
    <source>
        <dbReference type="SAM" id="MobiDB-lite"/>
    </source>
</evidence>
<feature type="transmembrane region" description="Helical" evidence="2">
    <location>
        <begin position="51"/>
        <end position="69"/>
    </location>
</feature>
<dbReference type="Gene3D" id="1.10.287.70">
    <property type="match status" value="1"/>
</dbReference>
<evidence type="ECO:0000256" key="2">
    <source>
        <dbReference type="SAM" id="Phobius"/>
    </source>
</evidence>
<organism evidence="4 5">
    <name type="scientific">Terrabacter ginsenosidimutans</name>
    <dbReference type="NCBI Taxonomy" id="490575"/>
    <lineage>
        <taxon>Bacteria</taxon>
        <taxon>Bacillati</taxon>
        <taxon>Actinomycetota</taxon>
        <taxon>Actinomycetes</taxon>
        <taxon>Micrococcales</taxon>
        <taxon>Intrasporangiaceae</taxon>
        <taxon>Terrabacter</taxon>
    </lineage>
</organism>
<comment type="caution">
    <text evidence="4">The sequence shown here is derived from an EMBL/GenBank/DDBJ whole genome shotgun (WGS) entry which is preliminary data.</text>
</comment>
<dbReference type="SUPFAM" id="SSF81324">
    <property type="entry name" value="Voltage-gated potassium channels"/>
    <property type="match status" value="1"/>
</dbReference>
<feature type="transmembrane region" description="Helical" evidence="2">
    <location>
        <begin position="81"/>
        <end position="100"/>
    </location>
</feature>
<evidence type="ECO:0000259" key="3">
    <source>
        <dbReference type="Pfam" id="PF07885"/>
    </source>
</evidence>
<gene>
    <name evidence="4" type="ORF">GCM10022399_09440</name>
</gene>
<accession>A0ABP7CTF6</accession>
<protein>
    <recommendedName>
        <fullName evidence="3">Potassium channel domain-containing protein</fullName>
    </recommendedName>
</protein>
<feature type="region of interest" description="Disordered" evidence="1">
    <location>
        <begin position="234"/>
        <end position="314"/>
    </location>
</feature>
<feature type="compositionally biased region" description="Gly residues" evidence="1">
    <location>
        <begin position="289"/>
        <end position="314"/>
    </location>
</feature>
<dbReference type="EMBL" id="BAABDC010000001">
    <property type="protein sequence ID" value="GAA3695021.1"/>
    <property type="molecule type" value="Genomic_DNA"/>
</dbReference>
<dbReference type="Pfam" id="PF07885">
    <property type="entry name" value="Ion_trans_2"/>
    <property type="match status" value="1"/>
</dbReference>
<reference evidence="5" key="1">
    <citation type="journal article" date="2019" name="Int. J. Syst. Evol. Microbiol.">
        <title>The Global Catalogue of Microorganisms (GCM) 10K type strain sequencing project: providing services to taxonomists for standard genome sequencing and annotation.</title>
        <authorList>
            <consortium name="The Broad Institute Genomics Platform"/>
            <consortium name="The Broad Institute Genome Sequencing Center for Infectious Disease"/>
            <person name="Wu L."/>
            <person name="Ma J."/>
        </authorList>
    </citation>
    <scope>NUCLEOTIDE SEQUENCE [LARGE SCALE GENOMIC DNA]</scope>
    <source>
        <strain evidence="5">JCM 17125</strain>
    </source>
</reference>
<feature type="domain" description="Potassium channel" evidence="3">
    <location>
        <begin position="157"/>
        <end position="228"/>
    </location>
</feature>
<keyword evidence="5" id="KW-1185">Reference proteome</keyword>
<keyword evidence="2" id="KW-0472">Membrane</keyword>
<evidence type="ECO:0000313" key="4">
    <source>
        <dbReference type="EMBL" id="GAA3695021.1"/>
    </source>
</evidence>
<feature type="transmembrane region" description="Helical" evidence="2">
    <location>
        <begin position="210"/>
        <end position="230"/>
    </location>
</feature>
<sequence>MAPAAMPPRPRGVRGVRADAPNPLLDRFGLVLLLVLATIAVQGLVDVRGSAPAQLFAHAISGLALVAAARASGSPRRWRRAVDVVVLAVVLLSLSTLAWRRADGNLAVPPETTWLLAAALTPVLIARRVLQHTVVTIQTIMGSVAAYLQIAVAYAFLFQTLDAFTSSQLFGQEVSTTVYMYFSLVTISTVGYGDYAAVTEFGRMAAASEAVIGQVFLVTFVALIVSRFAAGMPRGSGGPRTLREALASSRARETSAEGGSPGGTSDAGVVGTEGPDARRADDSTRPGSTGPGSTGPGSTGPGSTGPGSTGPGSP</sequence>
<feature type="transmembrane region" description="Helical" evidence="2">
    <location>
        <begin position="24"/>
        <end position="45"/>
    </location>
</feature>
<dbReference type="RefSeq" id="WP_344942250.1">
    <property type="nucleotide sequence ID" value="NZ_BAABDC010000001.1"/>
</dbReference>
<evidence type="ECO:0000313" key="5">
    <source>
        <dbReference type="Proteomes" id="UP001501468"/>
    </source>
</evidence>
<dbReference type="Proteomes" id="UP001501468">
    <property type="component" value="Unassembled WGS sequence"/>
</dbReference>
<feature type="transmembrane region" description="Helical" evidence="2">
    <location>
        <begin position="112"/>
        <end position="130"/>
    </location>
</feature>